<gene>
    <name evidence="2" type="ORF">J5N97_025928</name>
</gene>
<sequence length="172" mass="18736">MAGVDHGSEELVRRLSQVTNANTQRDTTRITGPANIGSSEQINHQRKAAKKGKKKTVAVPKGRKKIDAACYGPVKVLRKTNPVVAEIFSLMSRDEGRDAGVEAIGQIEELLSEIYAVGGKDKGSFLGSFSKEVIETSFNVDSDEVQSLFEQKSRKLMVKATKEQISTISKAL</sequence>
<evidence type="ECO:0000313" key="3">
    <source>
        <dbReference type="Proteomes" id="UP001085076"/>
    </source>
</evidence>
<organism evidence="2 3">
    <name type="scientific">Dioscorea zingiberensis</name>
    <dbReference type="NCBI Taxonomy" id="325984"/>
    <lineage>
        <taxon>Eukaryota</taxon>
        <taxon>Viridiplantae</taxon>
        <taxon>Streptophyta</taxon>
        <taxon>Embryophyta</taxon>
        <taxon>Tracheophyta</taxon>
        <taxon>Spermatophyta</taxon>
        <taxon>Magnoliopsida</taxon>
        <taxon>Liliopsida</taxon>
        <taxon>Dioscoreales</taxon>
        <taxon>Dioscoreaceae</taxon>
        <taxon>Dioscorea</taxon>
    </lineage>
</organism>
<feature type="compositionally biased region" description="Basic residues" evidence="1">
    <location>
        <begin position="44"/>
        <end position="55"/>
    </location>
</feature>
<dbReference type="Proteomes" id="UP001085076">
    <property type="component" value="Miscellaneous, Linkage group lg08"/>
</dbReference>
<evidence type="ECO:0000313" key="2">
    <source>
        <dbReference type="EMBL" id="KAJ0964790.1"/>
    </source>
</evidence>
<evidence type="ECO:0000256" key="1">
    <source>
        <dbReference type="SAM" id="MobiDB-lite"/>
    </source>
</evidence>
<dbReference type="SUPFAM" id="SSF51182">
    <property type="entry name" value="RmlC-like cupins"/>
    <property type="match status" value="1"/>
</dbReference>
<feature type="region of interest" description="Disordered" evidence="1">
    <location>
        <begin position="17"/>
        <end position="55"/>
    </location>
</feature>
<dbReference type="InterPro" id="IPR014710">
    <property type="entry name" value="RmlC-like_jellyroll"/>
</dbReference>
<proteinExistence type="predicted"/>
<reference evidence="2" key="2">
    <citation type="journal article" date="2022" name="Hortic Res">
        <title>The genome of Dioscorea zingiberensis sheds light on the biosynthesis, origin and evolution of the medicinally important diosgenin saponins.</title>
        <authorList>
            <person name="Li Y."/>
            <person name="Tan C."/>
            <person name="Li Z."/>
            <person name="Guo J."/>
            <person name="Li S."/>
            <person name="Chen X."/>
            <person name="Wang C."/>
            <person name="Dai X."/>
            <person name="Yang H."/>
            <person name="Song W."/>
            <person name="Hou L."/>
            <person name="Xu J."/>
            <person name="Tong Z."/>
            <person name="Xu A."/>
            <person name="Yuan X."/>
            <person name="Wang W."/>
            <person name="Yang Q."/>
            <person name="Chen L."/>
            <person name="Sun Z."/>
            <person name="Wang K."/>
            <person name="Pan B."/>
            <person name="Chen J."/>
            <person name="Bao Y."/>
            <person name="Liu F."/>
            <person name="Qi X."/>
            <person name="Gang D.R."/>
            <person name="Wen J."/>
            <person name="Li J."/>
        </authorList>
    </citation>
    <scope>NUCLEOTIDE SEQUENCE</scope>
    <source>
        <strain evidence="2">Dzin_1.0</strain>
    </source>
</reference>
<dbReference type="InterPro" id="IPR011051">
    <property type="entry name" value="RmlC_Cupin_sf"/>
</dbReference>
<keyword evidence="3" id="KW-1185">Reference proteome</keyword>
<accession>A0A9D5C1G9</accession>
<dbReference type="AlphaFoldDB" id="A0A9D5C1G9"/>
<protein>
    <submittedName>
        <fullName evidence="2">Uncharacterized protein</fullName>
    </submittedName>
</protein>
<name>A0A9D5C1G9_9LILI</name>
<dbReference type="EMBL" id="JAGGNH010000008">
    <property type="protein sequence ID" value="KAJ0964790.1"/>
    <property type="molecule type" value="Genomic_DNA"/>
</dbReference>
<reference evidence="2" key="1">
    <citation type="submission" date="2021-03" db="EMBL/GenBank/DDBJ databases">
        <authorList>
            <person name="Li Z."/>
            <person name="Yang C."/>
        </authorList>
    </citation>
    <scope>NUCLEOTIDE SEQUENCE</scope>
    <source>
        <strain evidence="2">Dzin_1.0</strain>
        <tissue evidence="2">Leaf</tissue>
    </source>
</reference>
<comment type="caution">
    <text evidence="2">The sequence shown here is derived from an EMBL/GenBank/DDBJ whole genome shotgun (WGS) entry which is preliminary data.</text>
</comment>
<dbReference type="Gene3D" id="2.60.120.10">
    <property type="entry name" value="Jelly Rolls"/>
    <property type="match status" value="1"/>
</dbReference>